<protein>
    <recommendedName>
        <fullName evidence="3">PTC1-like winged helix-turn-helix domain-containing protein</fullName>
    </recommendedName>
</protein>
<evidence type="ECO:0000259" key="3">
    <source>
        <dbReference type="Pfam" id="PF25874"/>
    </source>
</evidence>
<sequence length="450" mass="51884">MTEEEKLNDEANSLITEVPILPGFKKRKRLSLSRLKEVKASLLAKQGQSTCLSNSYSKCKQKKSESTIHRWSAERYRLAEQSMLEVMKAEGATFANPVPRRVLRMAARKHIADTGLLDHLLKHIDGKVAPGGAERFRRWFNANGIMEYWLENADLVNIRQEAGVHDPYWVPQSRPLHERGDLHDSESFGEMRLLRAEMAKMKRDMQKLASKFRDQEQLNSMEMIHEELVKKEAAAEKHRNELTGCLKGLQGILSGELMTWKTKVELQLMDITSSLGYVQASKQHVTSPASEKWEDWLECTNLDNFQEDEIASWFEGNDTFSVQAQQNVIFQDLYHPSASFELYGNNLMQDCGRDGEQEHLNEWSKSKRDVMEKQEDDGANVTPDSSDTENSKSEFNTSVHMFQEMFQELFSWKAQMEQQVMELWNSVRELQASSSSHFKDQTLVPRLRGN</sequence>
<feature type="coiled-coil region" evidence="1">
    <location>
        <begin position="191"/>
        <end position="241"/>
    </location>
</feature>
<dbReference type="EMBL" id="OZ021738">
    <property type="protein sequence ID" value="CAK9319465.1"/>
    <property type="molecule type" value="Genomic_DNA"/>
</dbReference>
<dbReference type="InterPro" id="IPR059080">
    <property type="entry name" value="WHD_PTC1"/>
</dbReference>
<dbReference type="Pfam" id="PF25874">
    <property type="entry name" value="WHD_plant_repro"/>
    <property type="match status" value="1"/>
</dbReference>
<evidence type="ECO:0000313" key="5">
    <source>
        <dbReference type="Proteomes" id="UP001642487"/>
    </source>
</evidence>
<dbReference type="Proteomes" id="UP001642487">
    <property type="component" value="Chromosome 4"/>
</dbReference>
<organism evidence="4 5">
    <name type="scientific">Citrullus colocynthis</name>
    <name type="common">colocynth</name>
    <dbReference type="NCBI Taxonomy" id="252529"/>
    <lineage>
        <taxon>Eukaryota</taxon>
        <taxon>Viridiplantae</taxon>
        <taxon>Streptophyta</taxon>
        <taxon>Embryophyta</taxon>
        <taxon>Tracheophyta</taxon>
        <taxon>Spermatophyta</taxon>
        <taxon>Magnoliopsida</taxon>
        <taxon>eudicotyledons</taxon>
        <taxon>Gunneridae</taxon>
        <taxon>Pentapetalae</taxon>
        <taxon>rosids</taxon>
        <taxon>fabids</taxon>
        <taxon>Cucurbitales</taxon>
        <taxon>Cucurbitaceae</taxon>
        <taxon>Benincaseae</taxon>
        <taxon>Citrullus</taxon>
    </lineage>
</organism>
<feature type="region of interest" description="Disordered" evidence="2">
    <location>
        <begin position="369"/>
        <end position="392"/>
    </location>
</feature>
<gene>
    <name evidence="4" type="ORF">CITCOLO1_LOCUS11470</name>
</gene>
<evidence type="ECO:0000313" key="4">
    <source>
        <dbReference type="EMBL" id="CAK9319465.1"/>
    </source>
</evidence>
<keyword evidence="1" id="KW-0175">Coiled coil</keyword>
<accession>A0ABP0YII4</accession>
<proteinExistence type="predicted"/>
<keyword evidence="5" id="KW-1185">Reference proteome</keyword>
<dbReference type="PANTHER" id="PTHR46740:SF1">
    <property type="entry name" value="DYAD PROTEIN"/>
    <property type="match status" value="1"/>
</dbReference>
<evidence type="ECO:0000256" key="1">
    <source>
        <dbReference type="SAM" id="Coils"/>
    </source>
</evidence>
<reference evidence="4 5" key="1">
    <citation type="submission" date="2024-03" db="EMBL/GenBank/DDBJ databases">
        <authorList>
            <person name="Gkanogiannis A."/>
            <person name="Becerra Lopez-Lavalle L."/>
        </authorList>
    </citation>
    <scope>NUCLEOTIDE SEQUENCE [LARGE SCALE GENOMIC DNA]</scope>
</reference>
<dbReference type="InterPro" id="IPR044221">
    <property type="entry name" value="DYAD/AMEIOTIC1"/>
</dbReference>
<evidence type="ECO:0000256" key="2">
    <source>
        <dbReference type="SAM" id="MobiDB-lite"/>
    </source>
</evidence>
<feature type="domain" description="PTC1-like winged helix-turn-helix" evidence="3">
    <location>
        <begin position="70"/>
        <end position="152"/>
    </location>
</feature>
<name>A0ABP0YII4_9ROSI</name>
<dbReference type="PANTHER" id="PTHR46740">
    <property type="entry name" value="PROTEIN DYAD"/>
    <property type="match status" value="1"/>
</dbReference>